<name>A0A2S8NU68_9MOLU</name>
<dbReference type="GO" id="GO:0005829">
    <property type="term" value="C:cytosol"/>
    <property type="evidence" value="ECO:0007669"/>
    <property type="project" value="TreeGrafter"/>
</dbReference>
<keyword evidence="4 8" id="KW-0808">Transferase</keyword>
<dbReference type="NCBIfam" id="NF003296">
    <property type="entry name" value="PRK04296.1-1"/>
    <property type="match status" value="1"/>
</dbReference>
<comment type="subcellular location">
    <subcellularLocation>
        <location evidence="8">Cytoplasm</location>
    </subcellularLocation>
</comment>
<evidence type="ECO:0000256" key="1">
    <source>
        <dbReference type="ARBA" id="ARBA00007587"/>
    </source>
</evidence>
<comment type="caution">
    <text evidence="13">The sequence shown here is derived from an EMBL/GenBank/DDBJ whole genome shotgun (WGS) entry which is preliminary data.</text>
</comment>
<evidence type="ECO:0000256" key="6">
    <source>
        <dbReference type="ARBA" id="ARBA00022777"/>
    </source>
</evidence>
<dbReference type="GO" id="GO:0008270">
    <property type="term" value="F:zinc ion binding"/>
    <property type="evidence" value="ECO:0007669"/>
    <property type="project" value="UniProtKB-UniRule"/>
</dbReference>
<dbReference type="GO" id="GO:0004797">
    <property type="term" value="F:thymidine kinase activity"/>
    <property type="evidence" value="ECO:0007669"/>
    <property type="project" value="UniProtKB-UniRule"/>
</dbReference>
<comment type="subunit">
    <text evidence="8">Homotetramer.</text>
</comment>
<dbReference type="PANTHER" id="PTHR11441">
    <property type="entry name" value="THYMIDINE KINASE"/>
    <property type="match status" value="1"/>
</dbReference>
<evidence type="ECO:0000256" key="10">
    <source>
        <dbReference type="PIRSR" id="PIRSR035805-2"/>
    </source>
</evidence>
<keyword evidence="5 8" id="KW-0547">Nucleotide-binding</keyword>
<evidence type="ECO:0000256" key="11">
    <source>
        <dbReference type="RuleBase" id="RU000544"/>
    </source>
</evidence>
<reference evidence="13 14" key="1">
    <citation type="submission" date="2018-02" db="EMBL/GenBank/DDBJ databases">
        <title>Metagenomics reveals mixed infection of spiroplasma and phytoplasma in chicory.</title>
        <authorList>
            <person name="Polano C."/>
            <person name="Moruzzi S."/>
            <person name="Ermacora P."/>
            <person name="Ferrini F."/>
            <person name="Martini M."/>
            <person name="Firrao G."/>
        </authorList>
    </citation>
    <scope>NUCLEOTIDE SEQUENCE [LARGE SCALE GENOMIC DNA]</scope>
    <source>
        <strain evidence="13 14">ChiP</strain>
    </source>
</reference>
<dbReference type="EC" id="2.7.1.21" evidence="2 8"/>
<proteinExistence type="inferred from homology"/>
<feature type="binding site" evidence="8">
    <location>
        <position position="186"/>
    </location>
    <ligand>
        <name>Zn(2+)</name>
        <dbReference type="ChEBI" id="CHEBI:29105"/>
    </ligand>
</feature>
<dbReference type="Gene3D" id="3.40.50.300">
    <property type="entry name" value="P-loop containing nucleotide triphosphate hydrolases"/>
    <property type="match status" value="1"/>
</dbReference>
<keyword evidence="8" id="KW-0963">Cytoplasm</keyword>
<dbReference type="EMBL" id="PUUG01000056">
    <property type="protein sequence ID" value="PQP79432.1"/>
    <property type="molecule type" value="Genomic_DNA"/>
</dbReference>
<gene>
    <name evidence="8" type="primary">tdk</name>
    <name evidence="13" type="ORF">C6B37_01865</name>
</gene>
<protein>
    <recommendedName>
        <fullName evidence="2 8">Thymidine kinase</fullName>
        <ecNumber evidence="2 8">2.7.1.21</ecNumber>
    </recommendedName>
</protein>
<feature type="binding site" evidence="8">
    <location>
        <begin position="88"/>
        <end position="91"/>
    </location>
    <ligand>
        <name>ATP</name>
        <dbReference type="ChEBI" id="CHEBI:30616"/>
    </ligand>
</feature>
<evidence type="ECO:0000256" key="4">
    <source>
        <dbReference type="ARBA" id="ARBA00022679"/>
    </source>
</evidence>
<comment type="catalytic activity">
    <reaction evidence="8 11">
        <text>thymidine + ATP = dTMP + ADP + H(+)</text>
        <dbReference type="Rhea" id="RHEA:19129"/>
        <dbReference type="ChEBI" id="CHEBI:15378"/>
        <dbReference type="ChEBI" id="CHEBI:17748"/>
        <dbReference type="ChEBI" id="CHEBI:30616"/>
        <dbReference type="ChEBI" id="CHEBI:63528"/>
        <dbReference type="ChEBI" id="CHEBI:456216"/>
        <dbReference type="EC" id="2.7.1.21"/>
    </reaction>
</comment>
<dbReference type="AlphaFoldDB" id="A0A2S8NU68"/>
<feature type="binding site" evidence="10">
    <location>
        <begin position="171"/>
        <end position="174"/>
    </location>
    <ligand>
        <name>substrate</name>
    </ligand>
</feature>
<evidence type="ECO:0000256" key="12">
    <source>
        <dbReference type="RuleBase" id="RU004165"/>
    </source>
</evidence>
<dbReference type="Gene3D" id="3.30.60.20">
    <property type="match status" value="1"/>
</dbReference>
<dbReference type="SUPFAM" id="SSF52540">
    <property type="entry name" value="P-loop containing nucleoside triphosphate hydrolases"/>
    <property type="match status" value="1"/>
</dbReference>
<accession>A0A2S8NU68</accession>
<evidence type="ECO:0000313" key="13">
    <source>
        <dbReference type="EMBL" id="PQP79432.1"/>
    </source>
</evidence>
<organism evidence="13 14">
    <name type="scientific">Candidatus Phytoplasma phoenicium</name>
    <dbReference type="NCBI Taxonomy" id="198422"/>
    <lineage>
        <taxon>Bacteria</taxon>
        <taxon>Bacillati</taxon>
        <taxon>Mycoplasmatota</taxon>
        <taxon>Mollicutes</taxon>
        <taxon>Acholeplasmatales</taxon>
        <taxon>Acholeplasmataceae</taxon>
        <taxon>Candidatus Phytoplasma</taxon>
        <taxon>16SrIX (Pigeon pea witches'-broom group)</taxon>
    </lineage>
</organism>
<feature type="binding site" evidence="8">
    <location>
        <position position="183"/>
    </location>
    <ligand>
        <name>Zn(2+)</name>
        <dbReference type="ChEBI" id="CHEBI:29105"/>
    </ligand>
</feature>
<dbReference type="GO" id="GO:0071897">
    <property type="term" value="P:DNA biosynthetic process"/>
    <property type="evidence" value="ECO:0007669"/>
    <property type="project" value="UniProtKB-KW"/>
</dbReference>
<comment type="similarity">
    <text evidence="1 8 12">Belongs to the thymidine kinase family.</text>
</comment>
<dbReference type="HAMAP" id="MF_00124">
    <property type="entry name" value="Thymidine_kinase"/>
    <property type="match status" value="1"/>
</dbReference>
<feature type="active site" description="Proton acceptor" evidence="8 9">
    <location>
        <position position="89"/>
    </location>
</feature>
<evidence type="ECO:0000256" key="8">
    <source>
        <dbReference type="HAMAP-Rule" id="MF_00124"/>
    </source>
</evidence>
<keyword evidence="3 8" id="KW-0237">DNA synthesis</keyword>
<dbReference type="GO" id="GO:0005524">
    <property type="term" value="F:ATP binding"/>
    <property type="evidence" value="ECO:0007669"/>
    <property type="project" value="UniProtKB-UniRule"/>
</dbReference>
<dbReference type="Pfam" id="PF00265">
    <property type="entry name" value="TK"/>
    <property type="match status" value="1"/>
</dbReference>
<evidence type="ECO:0000256" key="5">
    <source>
        <dbReference type="ARBA" id="ARBA00022741"/>
    </source>
</evidence>
<dbReference type="PIRSF" id="PIRSF035805">
    <property type="entry name" value="TK_cell"/>
    <property type="match status" value="1"/>
</dbReference>
<feature type="binding site" evidence="8">
    <location>
        <position position="148"/>
    </location>
    <ligand>
        <name>Zn(2+)</name>
        <dbReference type="ChEBI" id="CHEBI:29105"/>
    </ligand>
</feature>
<evidence type="ECO:0000313" key="14">
    <source>
        <dbReference type="Proteomes" id="UP000238672"/>
    </source>
</evidence>
<evidence type="ECO:0000256" key="3">
    <source>
        <dbReference type="ARBA" id="ARBA00022634"/>
    </source>
</evidence>
<dbReference type="Proteomes" id="UP000238672">
    <property type="component" value="Unassembled WGS sequence"/>
</dbReference>
<keyword evidence="8" id="KW-0479">Metal-binding</keyword>
<feature type="binding site" evidence="8">
    <location>
        <position position="145"/>
    </location>
    <ligand>
        <name>Zn(2+)</name>
        <dbReference type="ChEBI" id="CHEBI:29105"/>
    </ligand>
</feature>
<keyword evidence="14" id="KW-1185">Reference proteome</keyword>
<dbReference type="InterPro" id="IPR001267">
    <property type="entry name" value="Thymidine_kinase"/>
</dbReference>
<dbReference type="PANTHER" id="PTHR11441:SF0">
    <property type="entry name" value="THYMIDINE KINASE, CYTOSOLIC"/>
    <property type="match status" value="1"/>
</dbReference>
<keyword evidence="8" id="KW-0862">Zinc</keyword>
<evidence type="ECO:0000256" key="9">
    <source>
        <dbReference type="PIRSR" id="PIRSR035805-1"/>
    </source>
</evidence>
<keyword evidence="7 8" id="KW-0067">ATP-binding</keyword>
<dbReference type="SUPFAM" id="SSF57716">
    <property type="entry name" value="Glucocorticoid receptor-like (DNA-binding domain)"/>
    <property type="match status" value="1"/>
</dbReference>
<dbReference type="InterPro" id="IPR027417">
    <property type="entry name" value="P-loop_NTPase"/>
</dbReference>
<feature type="binding site" evidence="8">
    <location>
        <begin position="14"/>
        <end position="21"/>
    </location>
    <ligand>
        <name>ATP</name>
        <dbReference type="ChEBI" id="CHEBI:30616"/>
    </ligand>
</feature>
<sequence length="190" mass="21700">MIFKIEGFIEVICGPMFSGKTTELIRRIKFLKSYNIKFLVFKPSIDNRYSEKAEITTHDLKFYPSLLINRSEEILNFVEKDTETLVIDEAQFFDDGIKKILNDLSYRGINIIIGGLENDFCGRPFGAMPYLLSIADKVTKLNAFCSVCGKIATRTQRIANGQIPTQSDPIVLVGTNNYHESRCRKCHKFI</sequence>
<keyword evidence="6 8" id="KW-0418">Kinase</keyword>
<evidence type="ECO:0000256" key="7">
    <source>
        <dbReference type="ARBA" id="ARBA00022840"/>
    </source>
</evidence>
<evidence type="ECO:0000256" key="2">
    <source>
        <dbReference type="ARBA" id="ARBA00012118"/>
    </source>
</evidence>
<dbReference type="GO" id="GO:0046104">
    <property type="term" value="P:thymidine metabolic process"/>
    <property type="evidence" value="ECO:0007669"/>
    <property type="project" value="TreeGrafter"/>
</dbReference>